<gene>
    <name evidence="4" type="ORF">AWU65_01080</name>
</gene>
<dbReference type="InterPro" id="IPR050109">
    <property type="entry name" value="HTH-type_TetR-like_transc_reg"/>
</dbReference>
<dbReference type="PANTHER" id="PTHR30055">
    <property type="entry name" value="HTH-TYPE TRANSCRIPTIONAL REGULATOR RUTR"/>
    <property type="match status" value="1"/>
</dbReference>
<organism evidence="4 5">
    <name type="scientific">Paenibacillus glucanolyticus</name>
    <dbReference type="NCBI Taxonomy" id="59843"/>
    <lineage>
        <taxon>Bacteria</taxon>
        <taxon>Bacillati</taxon>
        <taxon>Bacillota</taxon>
        <taxon>Bacilli</taxon>
        <taxon>Bacillales</taxon>
        <taxon>Paenibacillaceae</taxon>
        <taxon>Paenibacillus</taxon>
    </lineage>
</organism>
<dbReference type="EMBL" id="LWMH01000003">
    <property type="protein sequence ID" value="KZS43244.1"/>
    <property type="molecule type" value="Genomic_DNA"/>
</dbReference>
<dbReference type="PROSITE" id="PS50977">
    <property type="entry name" value="HTH_TETR_2"/>
    <property type="match status" value="1"/>
</dbReference>
<comment type="caution">
    <text evidence="4">The sequence shown here is derived from an EMBL/GenBank/DDBJ whole genome shotgun (WGS) entry which is preliminary data.</text>
</comment>
<dbReference type="GO" id="GO:0003677">
    <property type="term" value="F:DNA binding"/>
    <property type="evidence" value="ECO:0007669"/>
    <property type="project" value="UniProtKB-UniRule"/>
</dbReference>
<dbReference type="SUPFAM" id="SSF48498">
    <property type="entry name" value="Tetracyclin repressor-like, C-terminal domain"/>
    <property type="match status" value="1"/>
</dbReference>
<dbReference type="AlphaFoldDB" id="A0A163DIE8"/>
<dbReference type="PRINTS" id="PR00455">
    <property type="entry name" value="HTHTETR"/>
</dbReference>
<dbReference type="SUPFAM" id="SSF46689">
    <property type="entry name" value="Homeodomain-like"/>
    <property type="match status" value="1"/>
</dbReference>
<dbReference type="PANTHER" id="PTHR30055:SF222">
    <property type="entry name" value="REGULATORY PROTEIN"/>
    <property type="match status" value="1"/>
</dbReference>
<protein>
    <submittedName>
        <fullName evidence="4">TetR family transcriptional regulator</fullName>
    </submittedName>
</protein>
<name>A0A163DIE8_9BACL</name>
<accession>A0A163DIE8</accession>
<reference evidence="4" key="1">
    <citation type="journal article" date="2016" name="Genome Announc.">
        <title>Draft genomes of two strains of Paenibacillus glucanolyticus with capability to degrade lignocellulose.</title>
        <authorList>
            <person name="Mathews S.L."/>
            <person name="Pawlak J."/>
            <person name="Grunden A.M."/>
        </authorList>
    </citation>
    <scope>NUCLEOTIDE SEQUENCE [LARGE SCALE GENOMIC DNA]</scope>
    <source>
        <strain evidence="4">SLM1</strain>
    </source>
</reference>
<dbReference type="Gene3D" id="1.10.10.60">
    <property type="entry name" value="Homeodomain-like"/>
    <property type="match status" value="1"/>
</dbReference>
<dbReference type="InterPro" id="IPR001647">
    <property type="entry name" value="HTH_TetR"/>
</dbReference>
<feature type="DNA-binding region" description="H-T-H motif" evidence="2">
    <location>
        <begin position="42"/>
        <end position="61"/>
    </location>
</feature>
<dbReference type="Pfam" id="PF00440">
    <property type="entry name" value="TetR_N"/>
    <property type="match status" value="1"/>
</dbReference>
<dbReference type="Proteomes" id="UP000076796">
    <property type="component" value="Unassembled WGS sequence"/>
</dbReference>
<dbReference type="RefSeq" id="WP_063480683.1">
    <property type="nucleotide sequence ID" value="NZ_CP147845.1"/>
</dbReference>
<dbReference type="GO" id="GO:0006355">
    <property type="term" value="P:regulation of DNA-templated transcription"/>
    <property type="evidence" value="ECO:0007669"/>
    <property type="project" value="UniProtKB-ARBA"/>
</dbReference>
<evidence type="ECO:0000259" key="3">
    <source>
        <dbReference type="PROSITE" id="PS50977"/>
    </source>
</evidence>
<evidence type="ECO:0000256" key="1">
    <source>
        <dbReference type="ARBA" id="ARBA00023125"/>
    </source>
</evidence>
<keyword evidence="1 2" id="KW-0238">DNA-binding</keyword>
<evidence type="ECO:0000256" key="2">
    <source>
        <dbReference type="PROSITE-ProRule" id="PRU00335"/>
    </source>
</evidence>
<dbReference type="InterPro" id="IPR036271">
    <property type="entry name" value="Tet_transcr_reg_TetR-rel_C_sf"/>
</dbReference>
<proteinExistence type="predicted"/>
<evidence type="ECO:0000313" key="4">
    <source>
        <dbReference type="EMBL" id="KZS43244.1"/>
    </source>
</evidence>
<keyword evidence="5" id="KW-1185">Reference proteome</keyword>
<feature type="domain" description="HTH tetR-type" evidence="3">
    <location>
        <begin position="19"/>
        <end position="79"/>
    </location>
</feature>
<dbReference type="Gene3D" id="1.10.357.10">
    <property type="entry name" value="Tetracycline Repressor, domain 2"/>
    <property type="match status" value="1"/>
</dbReference>
<sequence length="214" mass="24618">MPKHNLFNEILSIHSTKRTVKQQRIVEAAISLFADKGYSNTSTAEIAKVAEVSEASIFKQYGTKDHLLLSLIVPYIREFFPSMANDALDQIISNGDSTFEGFLRTFLHNRIEFIRGNKEIFQVLIKEVIYKEELKHEFLPYVSDLIVPRLTKLIEAFQERGELADIPVDKILKLVFGFIGGFMISRFVLFNMDSIPDEEIEEAITFVMDGIRHR</sequence>
<dbReference type="OrthoDB" id="9780824at2"/>
<dbReference type="InterPro" id="IPR009057">
    <property type="entry name" value="Homeodomain-like_sf"/>
</dbReference>
<dbReference type="GeneID" id="97555343"/>
<evidence type="ECO:0000313" key="5">
    <source>
        <dbReference type="Proteomes" id="UP000076796"/>
    </source>
</evidence>